<dbReference type="AlphaFoldDB" id="A0A2G3E1Q2"/>
<keyword evidence="1" id="KW-0472">Membrane</keyword>
<dbReference type="Proteomes" id="UP000224563">
    <property type="component" value="Unassembled WGS sequence"/>
</dbReference>
<keyword evidence="3" id="KW-1185">Reference proteome</keyword>
<dbReference type="EMBL" id="PDYG01000074">
    <property type="protein sequence ID" value="PHU37198.1"/>
    <property type="molecule type" value="Genomic_DNA"/>
</dbReference>
<feature type="transmembrane region" description="Helical" evidence="1">
    <location>
        <begin position="61"/>
        <end position="79"/>
    </location>
</feature>
<sequence length="108" mass="12067">MGIALLMTLVVELFVILLLTKESERKAVTWLVFLLANLLTNPAAVYLATIGHSYLTFLPDLVIQIPIEIAVVIVEWIVYKGYLSRPLLCAIAANLCSWGVGIMYNRLF</sequence>
<comment type="caution">
    <text evidence="2">The sequence shown here is derived from an EMBL/GenBank/DDBJ whole genome shotgun (WGS) entry which is preliminary data.</text>
</comment>
<keyword evidence="1" id="KW-1133">Transmembrane helix</keyword>
<keyword evidence="1" id="KW-0812">Transmembrane</keyword>
<protein>
    <submittedName>
        <fullName evidence="2">Uncharacterized protein</fullName>
    </submittedName>
</protein>
<feature type="transmembrane region" description="Helical" evidence="1">
    <location>
        <begin position="28"/>
        <end position="49"/>
    </location>
</feature>
<feature type="transmembrane region" description="Helical" evidence="1">
    <location>
        <begin position="6"/>
        <end position="21"/>
    </location>
</feature>
<evidence type="ECO:0000313" key="3">
    <source>
        <dbReference type="Proteomes" id="UP000224563"/>
    </source>
</evidence>
<reference evidence="2 3" key="2">
    <citation type="submission" date="2017-10" db="EMBL/GenBank/DDBJ databases">
        <authorList>
            <person name="Banno H."/>
            <person name="Chua N.-H."/>
        </authorList>
    </citation>
    <scope>NUCLEOTIDE SEQUENCE [LARGE SCALE GENOMIC DNA]</scope>
    <source>
        <strain evidence="2 3">JK623</strain>
    </source>
</reference>
<evidence type="ECO:0000256" key="1">
    <source>
        <dbReference type="SAM" id="Phobius"/>
    </source>
</evidence>
<reference evidence="2 3" key="1">
    <citation type="submission" date="2017-10" db="EMBL/GenBank/DDBJ databases">
        <title>Resolving the taxonomy of Roseburia spp., Eubacterium rectale and Agathobacter spp. through phylogenomic analysis.</title>
        <authorList>
            <person name="Sheridan P.O."/>
            <person name="Walker A.W."/>
            <person name="Duncan S.H."/>
            <person name="Scott K.P."/>
            <person name="Toole P.W.O."/>
            <person name="Luis P."/>
            <person name="Flint H.J."/>
        </authorList>
    </citation>
    <scope>NUCLEOTIDE SEQUENCE [LARGE SCALE GENOMIC DNA]</scope>
    <source>
        <strain evidence="2 3">JK623</strain>
    </source>
</reference>
<accession>A0A2G3E1Q2</accession>
<gene>
    <name evidence="2" type="ORF">CSX02_09325</name>
</gene>
<feature type="transmembrane region" description="Helical" evidence="1">
    <location>
        <begin position="86"/>
        <end position="104"/>
    </location>
</feature>
<proteinExistence type="predicted"/>
<name>A0A2G3E1Q2_9FIRM</name>
<evidence type="ECO:0000313" key="2">
    <source>
        <dbReference type="EMBL" id="PHU37198.1"/>
    </source>
</evidence>
<organism evidence="2 3">
    <name type="scientific">Agathobacter ruminis</name>
    <dbReference type="NCBI Taxonomy" id="1712665"/>
    <lineage>
        <taxon>Bacteria</taxon>
        <taxon>Bacillati</taxon>
        <taxon>Bacillota</taxon>
        <taxon>Clostridia</taxon>
        <taxon>Lachnospirales</taxon>
        <taxon>Lachnospiraceae</taxon>
        <taxon>Agathobacter</taxon>
    </lineage>
</organism>